<dbReference type="OrthoDB" id="6160522at2759"/>
<dbReference type="Gene3D" id="2.10.25.10">
    <property type="entry name" value="Laminin"/>
    <property type="match status" value="1"/>
</dbReference>
<dbReference type="SUPFAM" id="SSF100895">
    <property type="entry name" value="Kazal-type serine protease inhibitors"/>
    <property type="match status" value="1"/>
</dbReference>
<keyword evidence="3" id="KW-1185">Reference proteome</keyword>
<dbReference type="Gene3D" id="3.30.60.30">
    <property type="match status" value="1"/>
</dbReference>
<dbReference type="Proteomes" id="UP000271974">
    <property type="component" value="Unassembled WGS sequence"/>
</dbReference>
<accession>A0A433T1J0</accession>
<dbReference type="InterPro" id="IPR036383">
    <property type="entry name" value="TSP1_rpt_sf"/>
</dbReference>
<evidence type="ECO:0000313" key="2">
    <source>
        <dbReference type="EMBL" id="RUS75357.1"/>
    </source>
</evidence>
<reference evidence="2 3" key="1">
    <citation type="submission" date="2019-01" db="EMBL/GenBank/DDBJ databases">
        <title>A draft genome assembly of the solar-powered sea slug Elysia chlorotica.</title>
        <authorList>
            <person name="Cai H."/>
            <person name="Li Q."/>
            <person name="Fang X."/>
            <person name="Li J."/>
            <person name="Curtis N.E."/>
            <person name="Altenburger A."/>
            <person name="Shibata T."/>
            <person name="Feng M."/>
            <person name="Maeda T."/>
            <person name="Schwartz J.A."/>
            <person name="Shigenobu S."/>
            <person name="Lundholm N."/>
            <person name="Nishiyama T."/>
            <person name="Yang H."/>
            <person name="Hasebe M."/>
            <person name="Li S."/>
            <person name="Pierce S.K."/>
            <person name="Wang J."/>
        </authorList>
    </citation>
    <scope>NUCLEOTIDE SEQUENCE [LARGE SCALE GENOMIC DNA]</scope>
    <source>
        <strain evidence="2">EC2010</strain>
        <tissue evidence="2">Whole organism of an adult</tissue>
    </source>
</reference>
<gene>
    <name evidence="2" type="ORF">EGW08_016879</name>
</gene>
<feature type="domain" description="Kazal-like" evidence="1">
    <location>
        <begin position="167"/>
        <end position="224"/>
    </location>
</feature>
<dbReference type="EMBL" id="RQTK01000748">
    <property type="protein sequence ID" value="RUS75357.1"/>
    <property type="molecule type" value="Genomic_DNA"/>
</dbReference>
<dbReference type="SUPFAM" id="SSF57196">
    <property type="entry name" value="EGF/Laminin"/>
    <property type="match status" value="1"/>
</dbReference>
<sequence length="322" mass="34685">MSSERCVNTPGSYHCDCLDGFVRDGYRCKADDTDRCSGAQGRCRATWDHDRQLDVCSASVAFRQCLDKVRLENVCASGPDYPPELDDADKTCINDEPKPDANGGLPVEPVFTSWTPFGACVYSSGDCGLGSQTRARQAVPYSDGRAVRQVQSYELQETRVCFIKCPGMTAADCPCSCVCDEAAPVCGAIGPGRARTFKSECELQLESCTGFYSPVKLYDGPCSTQDGASNSQMCSAGPRTKVMKFDEVRAGRRCVGEPVTIGTCQGLLCEGSSCSCCRPVQVDRIQVDLQCFGTDSQAEPAKDKHIYISATKCECATVTPAQ</sequence>
<organism evidence="2 3">
    <name type="scientific">Elysia chlorotica</name>
    <name type="common">Eastern emerald elysia</name>
    <name type="synonym">Sea slug</name>
    <dbReference type="NCBI Taxonomy" id="188477"/>
    <lineage>
        <taxon>Eukaryota</taxon>
        <taxon>Metazoa</taxon>
        <taxon>Spiralia</taxon>
        <taxon>Lophotrochozoa</taxon>
        <taxon>Mollusca</taxon>
        <taxon>Gastropoda</taxon>
        <taxon>Heterobranchia</taxon>
        <taxon>Euthyneura</taxon>
        <taxon>Panpulmonata</taxon>
        <taxon>Sacoglossa</taxon>
        <taxon>Placobranchoidea</taxon>
        <taxon>Plakobranchidae</taxon>
        <taxon>Elysia</taxon>
    </lineage>
</organism>
<dbReference type="PROSITE" id="PS01186">
    <property type="entry name" value="EGF_2"/>
    <property type="match status" value="1"/>
</dbReference>
<dbReference type="InterPro" id="IPR036058">
    <property type="entry name" value="Kazal_dom_sf"/>
</dbReference>
<dbReference type="InterPro" id="IPR000742">
    <property type="entry name" value="EGF"/>
</dbReference>
<dbReference type="PROSITE" id="PS51465">
    <property type="entry name" value="KAZAL_2"/>
    <property type="match status" value="1"/>
</dbReference>
<evidence type="ECO:0000313" key="3">
    <source>
        <dbReference type="Proteomes" id="UP000271974"/>
    </source>
</evidence>
<proteinExistence type="predicted"/>
<dbReference type="SUPFAM" id="SSF82895">
    <property type="entry name" value="TSP-1 type 1 repeat"/>
    <property type="match status" value="1"/>
</dbReference>
<evidence type="ECO:0000259" key="1">
    <source>
        <dbReference type="PROSITE" id="PS51465"/>
    </source>
</evidence>
<comment type="caution">
    <text evidence="2">The sequence shown here is derived from an EMBL/GenBank/DDBJ whole genome shotgun (WGS) entry which is preliminary data.</text>
</comment>
<protein>
    <recommendedName>
        <fullName evidence="1">Kazal-like domain-containing protein</fullName>
    </recommendedName>
</protein>
<name>A0A433T1J0_ELYCH</name>
<dbReference type="AlphaFoldDB" id="A0A433T1J0"/>
<dbReference type="InterPro" id="IPR002350">
    <property type="entry name" value="Kazal_dom"/>
</dbReference>